<name>A0A5E4MWH6_9HEMI</name>
<keyword evidence="2" id="KW-1185">Reference proteome</keyword>
<dbReference type="Proteomes" id="UP000325440">
    <property type="component" value="Unassembled WGS sequence"/>
</dbReference>
<dbReference type="AlphaFoldDB" id="A0A5E4MWH6"/>
<dbReference type="OrthoDB" id="6587253at2759"/>
<reference evidence="1 2" key="1">
    <citation type="submission" date="2019-08" db="EMBL/GenBank/DDBJ databases">
        <authorList>
            <person name="Alioto T."/>
            <person name="Alioto T."/>
            <person name="Gomez Garrido J."/>
        </authorList>
    </citation>
    <scope>NUCLEOTIDE SEQUENCE [LARGE SCALE GENOMIC DNA]</scope>
</reference>
<evidence type="ECO:0000313" key="1">
    <source>
        <dbReference type="EMBL" id="VVC34425.1"/>
    </source>
</evidence>
<gene>
    <name evidence="1" type="ORF">CINCED_3A004373</name>
</gene>
<organism evidence="1 2">
    <name type="scientific">Cinara cedri</name>
    <dbReference type="NCBI Taxonomy" id="506608"/>
    <lineage>
        <taxon>Eukaryota</taxon>
        <taxon>Metazoa</taxon>
        <taxon>Ecdysozoa</taxon>
        <taxon>Arthropoda</taxon>
        <taxon>Hexapoda</taxon>
        <taxon>Insecta</taxon>
        <taxon>Pterygota</taxon>
        <taxon>Neoptera</taxon>
        <taxon>Paraneoptera</taxon>
        <taxon>Hemiptera</taxon>
        <taxon>Sternorrhyncha</taxon>
        <taxon>Aphidomorpha</taxon>
        <taxon>Aphidoidea</taxon>
        <taxon>Aphididae</taxon>
        <taxon>Lachninae</taxon>
        <taxon>Cinara</taxon>
    </lineage>
</organism>
<sequence>MDFCNKHFHQLIRHLDPNGMLNVPFNIFKEKTCIDRYFKTNDDFQKLDVPWMCEQLITLLVNFDETVANYSTFDLHNAFQIKKNTFIWISQAFIGLIIIQTNSVDAYVDLMFTGPVYKKNLAIDKVPKKKKKKLPHVPHNNLNSDPEVLQNQQIETMCQDKLTINHVEENVLLATDMPILYQNPILNIINEGHISAALQSDLEQQLHIQPIEEFPVFNQNLLFENTPLPMNGSLMNVVQPTNLELQQSIQRNSINLIDKQIQTEKLIDQNQQMINLKEHSNQISNENCPSENILCNQLKRKKSGDMMRRTVKKKPIERNSKTLKNRLKRLAGEFADRPLEWLDQKYNNQLMNHLPLRHATYHDKLNIAFAVLTLNIELEENKKQDDVLNTVMTMSNYLAITKKINQNIISENSIFHQVLNNALPHLSLLPLPEECMTDNSSMWRDTMNEINKKFEDSLKDISEISKIDEYKFGEFKERIQQRVSLVAQRTLIGNDLSHINAPEPPLILPLTPQMNEMLNIKTFTEISQVNTENIGHMTHAPSIVDYISPNLLPPIFSHHQVQLNMNQKKLEQDQLCDFQNFIQPTSHKIDIMKLINDFLLASPGKTSLMFTDLCPIHVTNRKYAILVLVGLLGLHKKGIVKLTQTCFTMEPSPVEIELNIDHFL</sequence>
<proteinExistence type="predicted"/>
<dbReference type="EMBL" id="CABPRJ010000994">
    <property type="protein sequence ID" value="VVC34425.1"/>
    <property type="molecule type" value="Genomic_DNA"/>
</dbReference>
<protein>
    <submittedName>
        <fullName evidence="1">Uncharacterized protein</fullName>
    </submittedName>
</protein>
<evidence type="ECO:0000313" key="2">
    <source>
        <dbReference type="Proteomes" id="UP000325440"/>
    </source>
</evidence>
<accession>A0A5E4MWH6</accession>